<evidence type="ECO:0000313" key="2">
    <source>
        <dbReference type="EMBL" id="CAB3399773.1"/>
    </source>
</evidence>
<organism evidence="2 3">
    <name type="scientific">Caenorhabditis bovis</name>
    <dbReference type="NCBI Taxonomy" id="2654633"/>
    <lineage>
        <taxon>Eukaryota</taxon>
        <taxon>Metazoa</taxon>
        <taxon>Ecdysozoa</taxon>
        <taxon>Nematoda</taxon>
        <taxon>Chromadorea</taxon>
        <taxon>Rhabditida</taxon>
        <taxon>Rhabditina</taxon>
        <taxon>Rhabditomorpha</taxon>
        <taxon>Rhabditoidea</taxon>
        <taxon>Rhabditidae</taxon>
        <taxon>Peloderinae</taxon>
        <taxon>Caenorhabditis</taxon>
    </lineage>
</organism>
<gene>
    <name evidence="2" type="ORF">CBOVIS_LOCUS2843</name>
</gene>
<name>A0A8S1EJC5_9PELO</name>
<dbReference type="Proteomes" id="UP000494206">
    <property type="component" value="Unassembled WGS sequence"/>
</dbReference>
<feature type="region of interest" description="Disordered" evidence="1">
    <location>
        <begin position="1"/>
        <end position="22"/>
    </location>
</feature>
<keyword evidence="3" id="KW-1185">Reference proteome</keyword>
<comment type="caution">
    <text evidence="2">The sequence shown here is derived from an EMBL/GenBank/DDBJ whole genome shotgun (WGS) entry which is preliminary data.</text>
</comment>
<dbReference type="OrthoDB" id="5795959at2759"/>
<dbReference type="EMBL" id="CADEPM010000002">
    <property type="protein sequence ID" value="CAB3399773.1"/>
    <property type="molecule type" value="Genomic_DNA"/>
</dbReference>
<evidence type="ECO:0000313" key="3">
    <source>
        <dbReference type="Proteomes" id="UP000494206"/>
    </source>
</evidence>
<proteinExistence type="predicted"/>
<protein>
    <submittedName>
        <fullName evidence="2">Uncharacterized protein</fullName>
    </submittedName>
</protein>
<evidence type="ECO:0000256" key="1">
    <source>
        <dbReference type="SAM" id="MobiDB-lite"/>
    </source>
</evidence>
<dbReference type="AlphaFoldDB" id="A0A8S1EJC5"/>
<accession>A0A8S1EJC5</accession>
<reference evidence="2 3" key="1">
    <citation type="submission" date="2020-04" db="EMBL/GenBank/DDBJ databases">
        <authorList>
            <person name="Laetsch R D."/>
            <person name="Stevens L."/>
            <person name="Kumar S."/>
            <person name="Blaxter L. M."/>
        </authorList>
    </citation>
    <scope>NUCLEOTIDE SEQUENCE [LARGE SCALE GENOMIC DNA]</scope>
</reference>
<sequence length="193" mass="23053">MIKAEKQRERKRNFDDDLEKEKDRQRKTMINNVIQEFQKHLQFYNSHLDAYKIVIEKHRIIRNHVYQLENDLRAIKFDKKKLPYEHNQEVDKLVKDVSSYDIALHELNEKIRAANANRISSVVIAKREMKTFNLQYAKLLSQTARLQASLCTLANQAIRRKIKLPPCILERICEKNKECLCFRAFESRDILPN</sequence>